<dbReference type="EMBL" id="MSCL01000001">
    <property type="protein sequence ID" value="PQJ75198.1"/>
    <property type="molecule type" value="Genomic_DNA"/>
</dbReference>
<sequence length="2858" mass="316295">MKYIIVLLVFLFCCNDIFSQDKSGVKSVIGASSSQKKNIRNTRTQTVNGVNKTFTIESVNILVGSPYLGLTKGATSGAPSTQNYQKDLGFPWGIRYLYNTFSEDAFTVSKGYYSDRIEINWDIKKNQEKIVSIIVFRTEDITSTIPNWGNPLKILAADVGTFSDTNVEGGKLYRYKLLAKGVEAEGLEVQYSNFITGIGYRNPTGVITGNISYTGGNPVRDVLVTANPTGATLRFGSSLKLPTNSYISVPKLHKGLKDSITMQAWVKPLGNFTNDELVIFNLLGTGANESIPFSIALHNNILSAKVLNHTISLSNFIPSGEIDNKGDDVLIPINSINNAFNHFSVVLRNNEVPEIYINGRLISQEYIQKMNAVLAQNSSTASQTVAFSTTNKPVNINIHTDRPTWISFRSGGKKSAYIDELIVWETALNSSQIQRDYRRYLKGNESYLHTYIRANEKTGDFAYDLAHTGFNFHGNDAKLSHSPIAPSWANSEDNINNIPTNTQLGVLGVSDEFGNYVISSVPFSGNGDSFTIVPSLGKHEFNPKQVLVFLGVGSTVVNNVDFIDKSSFVFKGLVVYDSRGVFPATSDAPITGDIKEDESYNAYVIGNLKYQKGEYWAEKDKDGTIIQLNRYATIPVPDAYVYIDNIQAIDANNVPVQTDIHGRFTIEVPIGKHAISVSKSAHTFDFEGRFPARDSTIINGVTYFTNTYKDFFEDSDEPITFIDNTKITVIGRVVGGKIESDKTIGFGFDGKKTFTYNDTSGAEITTTYTSINNIGSAQLTLGYMPVGANSITNEYKTSFTTNNETGEFRVNLLPLSYIISQNDLRFVSGINPDNNPLLTADMPINFTAIKAFQYPTFVQGSTTITGEPYQEILKFTHIAIPQHNVINQTSDTTITADGINYTISPNQNPPIYTQFADYSISIQSLERYFNYDINPNDPEISVVPVVGSTLIKTNNLALENSESIKVSDLDPSILIYSFKGGIPNTDSATNFKRTLNLKIRSNGIDYPVINYKTEGIILGGVADGSQTFVTAGPEIPDFVLRDPPGSFSSASIEKGSSFSFLRENTSNTTIGNETNATVSLGFTLSVGGGLAGPVMESETVADTTTGILMQQSSSNGKSITNTYTFNQTITTNSDPDWIGSDADLYIGTSANQFYGTYDELVVSSTSTNSTPINVLNASGVSMILHPKINKALYFSESPEKTLFVYSQRNILNDVIPKYQNFIDQIDNGTLLENQNGVLSREAYVSSINLWRKIILNNELVKYQAFKNRNALKTSLDDIVESLKDPETGALSETAKQLKDLLDATFYENISFDAGVGEFTKGFSVERLTTSTLSYELQIDSSVAVAIGADFNDTGFQMETTTNNTGNSSNTNEDTSDETTTISYTLSDTDPGNIFSVDVINPFDGNGPIFITKAGETSCPYETEELSYFYNPNHENVKNPSALIINLPESERIPLSVATIAIERPEITVADADVSDIFEGRNAEFVLNLRNTSTINKDATFILMVDQSTNPDNADINIEPNGTLITIPAGKTVFYTMTLKKVKQDQYVYDNIRIFLKSSCDDDAIDEVFVSASFVPACSPVTIMEPSNNWLLNRNAAFDGVNTKPLNIKLGDYNTTFDSFEKINLEYRLKGTPNWARIKTYYKNQSDYDIALNGGDTDIELIVGNQLNYAWDIAGLGLPNGTYQLRARSSCYNNTTFESDIIEGNVDLTAPVVFTTPTPKDGILNLGDDITIKFNEPVKTNSTVTRFEFLIQKNQLPVEHGVSLAFNGESNKGTITKPAIANGDFSIEFWLKNSNPNGTSTLLMQENGLKIELLNNVLRYTIGNESIEAFIANDDTFNHYALSYDNSGLVLSIIENDIEVQSQQVSNRLQYTNSESIVIGGNTFKGNIHDLRFWKKYISREEAVANMNTILNGNEKSLLGYWPINEGNGNIANDLARFKSLVITNANWDIKPKGTSYEFDGTNYLNFDKANKVIISDEMDATLSFWMKTNQTTQGTVLSNGKGNTTDPIEANGFRNKWAISINANNNLELQTEGKTYSFGNKNINDDTWHHFALSLTRKGTIRMYVDGEQLGSFSSAEIGGFSSANLFLGARGQIQASGEIIIDNYFNGFVDELCIWNMARNAEQIKNDQFFELDYESTGLLLYSPLNKPEVTNSFGPKYYYPFNAFEKTSDYAVSNKSISFSEVTPGIKPFRPTESIVLNPIFNGSEIVLVPDIADWASIEGKVAHIKVSNLNDLSDNSQLSPVTWTAFINKNPVKWFIEGQSGIVNLMQRTNESMSFEITLINKGGVEQPYSIDLPNWISVSAKSGKLAPNTTLILNATVDKNLAIGSHNAVLSLTTNYGYNEQIHLDFRVLEKEPNLFLDPTKYTESMNIIGKLKLNAAFTDDFYDKVIAVVNGEVRGIASVVFDDTFNEYFVFLTIYSNQVSGENVIFYIWDASEGKLKEATLNDTLSIAFLADEIIGSYTNPAIFNNTLVTGQQLLLNQGWTWVSFNVNDERFNRLNNLTKDLVLNTGNLFQSYAPALLDVYQYDELNPSESSWNGTISSNGGITSDKMYKIKLSSPQNFNIKGIPVDLKTWFFDVSQNWNWLPYVVSKNTPIGEALANLNATEGDFIKSQSLFASFSSSVGWKGSLTYLKAGEGYMLRSNSAQRFTYPDYLNQTSAKNSFIKSNKKGDIEDDILPYQYAQFPNTMSIIAKLPDGFENLYFYNDMGQLKGNATTQDVNGNNLAFITVYGDKPEKLIAYIGSGNTKQVTNKLFSFSTDAIMGSILEPIIIDLLEDKITLYPNPFQSDLEIAINADEVGVAQITMNNMLGQLVYENTFDLKSGLNNLKINPNIANATYILRIKIAGETMVYRIIKN</sequence>
<keyword evidence="1" id="KW-0732">Signal</keyword>
<reference evidence="4 5" key="1">
    <citation type="submission" date="2016-12" db="EMBL/GenBank/DDBJ databases">
        <title>Trade-off between light-utilization and light-protection in marine flavobacteria.</title>
        <authorList>
            <person name="Kumagai Y."/>
            <person name="Yoshizawa S."/>
            <person name="Kogure K."/>
            <person name="Iwasaki W."/>
        </authorList>
    </citation>
    <scope>NUCLEOTIDE SEQUENCE [LARGE SCALE GENOMIC DNA]</scope>
    <source>
        <strain evidence="4 5">KCTC 22729</strain>
    </source>
</reference>
<dbReference type="GO" id="GO:0005975">
    <property type="term" value="P:carbohydrate metabolic process"/>
    <property type="evidence" value="ECO:0007669"/>
    <property type="project" value="UniProtKB-ARBA"/>
</dbReference>
<name>A0A2S7WC46_9FLAO</name>
<dbReference type="Gene3D" id="2.60.120.200">
    <property type="match status" value="3"/>
</dbReference>
<protein>
    <recommendedName>
        <fullName evidence="3">Secretion system C-terminal sorting domain-containing protein</fullName>
    </recommendedName>
</protein>
<keyword evidence="5" id="KW-1185">Reference proteome</keyword>
<accession>A0A2S7WC46</accession>
<feature type="domain" description="Secretion system C-terminal sorting" evidence="3">
    <location>
        <begin position="2782"/>
        <end position="2855"/>
    </location>
</feature>
<feature type="compositionally biased region" description="Low complexity" evidence="2">
    <location>
        <begin position="1358"/>
        <end position="1379"/>
    </location>
</feature>
<dbReference type="GO" id="GO:0004553">
    <property type="term" value="F:hydrolase activity, hydrolyzing O-glycosyl compounds"/>
    <property type="evidence" value="ECO:0007669"/>
    <property type="project" value="UniProtKB-ARBA"/>
</dbReference>
<evidence type="ECO:0000313" key="4">
    <source>
        <dbReference type="EMBL" id="PQJ75198.1"/>
    </source>
</evidence>
<gene>
    <name evidence="4" type="ORF">BTO13_08040</name>
</gene>
<dbReference type="RefSeq" id="WP_105046340.1">
    <property type="nucleotide sequence ID" value="NZ_CP150662.1"/>
</dbReference>
<evidence type="ECO:0000259" key="3">
    <source>
        <dbReference type="Pfam" id="PF18962"/>
    </source>
</evidence>
<dbReference type="OrthoDB" id="976756at2"/>
<dbReference type="Pfam" id="PF13385">
    <property type="entry name" value="Laminin_G_3"/>
    <property type="match status" value="2"/>
</dbReference>
<proteinExistence type="predicted"/>
<dbReference type="InterPro" id="IPR001791">
    <property type="entry name" value="Laminin_G"/>
</dbReference>
<evidence type="ECO:0000256" key="2">
    <source>
        <dbReference type="SAM" id="MobiDB-lite"/>
    </source>
</evidence>
<dbReference type="NCBIfam" id="TIGR04183">
    <property type="entry name" value="Por_Secre_tail"/>
    <property type="match status" value="1"/>
</dbReference>
<evidence type="ECO:0000256" key="1">
    <source>
        <dbReference type="ARBA" id="ARBA00022729"/>
    </source>
</evidence>
<organism evidence="4 5">
    <name type="scientific">Polaribacter gangjinensis</name>
    <dbReference type="NCBI Taxonomy" id="574710"/>
    <lineage>
        <taxon>Bacteria</taxon>
        <taxon>Pseudomonadati</taxon>
        <taxon>Bacteroidota</taxon>
        <taxon>Flavobacteriia</taxon>
        <taxon>Flavobacteriales</taxon>
        <taxon>Flavobacteriaceae</taxon>
    </lineage>
</organism>
<evidence type="ECO:0000313" key="5">
    <source>
        <dbReference type="Proteomes" id="UP000237608"/>
    </source>
</evidence>
<dbReference type="Pfam" id="PF18962">
    <property type="entry name" value="Por_Secre_tail"/>
    <property type="match status" value="1"/>
</dbReference>
<dbReference type="CDD" id="cd00110">
    <property type="entry name" value="LamG"/>
    <property type="match status" value="1"/>
</dbReference>
<dbReference type="SUPFAM" id="SSF49899">
    <property type="entry name" value="Concanavalin A-like lectins/glucanases"/>
    <property type="match status" value="3"/>
</dbReference>
<comment type="caution">
    <text evidence="4">The sequence shown here is derived from an EMBL/GenBank/DDBJ whole genome shotgun (WGS) entry which is preliminary data.</text>
</comment>
<dbReference type="Proteomes" id="UP000237608">
    <property type="component" value="Unassembled WGS sequence"/>
</dbReference>
<dbReference type="InterPro" id="IPR026444">
    <property type="entry name" value="Secre_tail"/>
</dbReference>
<feature type="region of interest" description="Disordered" evidence="2">
    <location>
        <begin position="1357"/>
        <end position="1379"/>
    </location>
</feature>
<dbReference type="InterPro" id="IPR013320">
    <property type="entry name" value="ConA-like_dom_sf"/>
</dbReference>